<keyword evidence="2" id="KW-1133">Transmembrane helix</keyword>
<keyword evidence="3" id="KW-0732">Signal</keyword>
<feature type="transmembrane region" description="Helical" evidence="2">
    <location>
        <begin position="376"/>
        <end position="399"/>
    </location>
</feature>
<proteinExistence type="predicted"/>
<reference evidence="4 5" key="1">
    <citation type="submission" date="2024-01" db="EMBL/GenBank/DDBJ databases">
        <authorList>
            <consortium name="Genoscope - CEA"/>
            <person name="William W."/>
        </authorList>
    </citation>
    <scope>NUCLEOTIDE SEQUENCE [LARGE SCALE GENOMIC DNA]</scope>
    <source>
        <strain evidence="4 5">29B2s-10</strain>
    </source>
</reference>
<gene>
    <name evidence="4" type="ORF">CAAN4_F11034</name>
</gene>
<feature type="compositionally biased region" description="Polar residues" evidence="1">
    <location>
        <begin position="469"/>
        <end position="478"/>
    </location>
</feature>
<organism evidence="4 5">
    <name type="scientific">[Candida] anglica</name>
    <dbReference type="NCBI Taxonomy" id="148631"/>
    <lineage>
        <taxon>Eukaryota</taxon>
        <taxon>Fungi</taxon>
        <taxon>Dikarya</taxon>
        <taxon>Ascomycota</taxon>
        <taxon>Saccharomycotina</taxon>
        <taxon>Pichiomycetes</taxon>
        <taxon>Debaryomycetaceae</taxon>
        <taxon>Kurtzmaniella</taxon>
    </lineage>
</organism>
<evidence type="ECO:0000313" key="5">
    <source>
        <dbReference type="Proteomes" id="UP001497600"/>
    </source>
</evidence>
<evidence type="ECO:0008006" key="6">
    <source>
        <dbReference type="Google" id="ProtNLM"/>
    </source>
</evidence>
<evidence type="ECO:0000256" key="2">
    <source>
        <dbReference type="SAM" id="Phobius"/>
    </source>
</evidence>
<dbReference type="EMBL" id="OZ004258">
    <property type="protein sequence ID" value="CAK7913295.1"/>
    <property type="molecule type" value="Genomic_DNA"/>
</dbReference>
<dbReference type="Proteomes" id="UP001497600">
    <property type="component" value="Chromosome F"/>
</dbReference>
<name>A0ABP0EFI1_9ASCO</name>
<evidence type="ECO:0000256" key="1">
    <source>
        <dbReference type="SAM" id="MobiDB-lite"/>
    </source>
</evidence>
<feature type="compositionally biased region" description="Polar residues" evidence="1">
    <location>
        <begin position="437"/>
        <end position="447"/>
    </location>
</feature>
<evidence type="ECO:0000313" key="4">
    <source>
        <dbReference type="EMBL" id="CAK7913295.1"/>
    </source>
</evidence>
<accession>A0ABP0EFI1</accession>
<dbReference type="InterPro" id="IPR015915">
    <property type="entry name" value="Kelch-typ_b-propeller"/>
</dbReference>
<protein>
    <recommendedName>
        <fullName evidence="6">Galactose oxidase</fullName>
    </recommendedName>
</protein>
<feature type="region of interest" description="Disordered" evidence="1">
    <location>
        <begin position="638"/>
        <end position="669"/>
    </location>
</feature>
<evidence type="ECO:0000256" key="3">
    <source>
        <dbReference type="SAM" id="SignalP"/>
    </source>
</evidence>
<keyword evidence="2" id="KW-0812">Transmembrane</keyword>
<feature type="region of interest" description="Disordered" evidence="1">
    <location>
        <begin position="558"/>
        <end position="616"/>
    </location>
</feature>
<keyword evidence="5" id="KW-1185">Reference proteome</keyword>
<dbReference type="SUPFAM" id="SSF117281">
    <property type="entry name" value="Kelch motif"/>
    <property type="match status" value="1"/>
</dbReference>
<feature type="chain" id="PRO_5046687855" description="Galactose oxidase" evidence="3">
    <location>
        <begin position="17"/>
        <end position="669"/>
    </location>
</feature>
<keyword evidence="2" id="KW-0472">Membrane</keyword>
<feature type="signal peptide" evidence="3">
    <location>
        <begin position="1"/>
        <end position="16"/>
    </location>
</feature>
<sequence>MLPILLLIMLCEPALATWNTLYSLEAGQAFLHLSNNDLVSLNFSLTGKDLTLVDNQKIGKLATPPTDSTLFVFGTDLYAFSGDTDAKSDKVQNLCPTGGTLSLSKYDTGANSWDNIPLDYGNIQDATFYSGATYLSPVDTTTNDDIYIYGGICSSSGAVTSRLLSFNPKTNEFANITTSTKPQPFYGATNLFAPNPQTQLVIGGKSSNGWLNMFQLATWAFNSGWSFEQLPSTSSTVNSRKYALALPVFQPLANSSISTIMNYYSTQSVLLVGGDSSKENTPFIQKLSMDSNDWHWSDVNSNFTQDDILGAATIFNTLIVVNSTKSSDDQYVINLFDSDSLQTVQSLQKNTNNLLEKLSPSSSSTASSSLSVSQKAIVGTIVPLAALAIIAAAVVTFILKKRKRDSQQEPDDFDYQIGNYYDQSTMGSRGGLRLPTNMPNDTNSTLDAKSMDSWVRKREDFEKARQSGYLESTDTLTDAASEHTRVTDPFNDENVERRGMVPDDDEHESSTNYSSVQASPVRGRGGILPTSPQAAVLPPPGLPRMESLNQRVRKTLSFSSTIGTGNGNGNGSYGSLNKKNSTRTVRTSPSLFDDEFAYDSKSENEDDSDNASVDDRMDVQVLVSSKRRSVLRVVNPDLETIPDGEEESIHELRQRVPSGPVRDESKDVI</sequence>
<feature type="region of interest" description="Disordered" evidence="1">
    <location>
        <begin position="426"/>
        <end position="448"/>
    </location>
</feature>
<dbReference type="Gene3D" id="2.120.10.80">
    <property type="entry name" value="Kelch-type beta propeller"/>
    <property type="match status" value="1"/>
</dbReference>
<feature type="region of interest" description="Disordered" evidence="1">
    <location>
        <begin position="462"/>
        <end position="545"/>
    </location>
</feature>